<organism evidence="10 12">
    <name type="scientific">Cucumis melo var. makuwa</name>
    <name type="common">Oriental melon</name>
    <dbReference type="NCBI Taxonomy" id="1194695"/>
    <lineage>
        <taxon>Eukaryota</taxon>
        <taxon>Viridiplantae</taxon>
        <taxon>Streptophyta</taxon>
        <taxon>Embryophyta</taxon>
        <taxon>Tracheophyta</taxon>
        <taxon>Spermatophyta</taxon>
        <taxon>Magnoliopsida</taxon>
        <taxon>eudicotyledons</taxon>
        <taxon>Gunneridae</taxon>
        <taxon>Pentapetalae</taxon>
        <taxon>rosids</taxon>
        <taxon>fabids</taxon>
        <taxon>Cucurbitales</taxon>
        <taxon>Cucurbitaceae</taxon>
        <taxon>Benincaseae</taxon>
        <taxon>Cucumis</taxon>
    </lineage>
</organism>
<dbReference type="InterPro" id="IPR011050">
    <property type="entry name" value="Pectin_lyase_fold/virulence"/>
</dbReference>
<dbReference type="InterPro" id="IPR000743">
    <property type="entry name" value="Glyco_hydro_28"/>
</dbReference>
<dbReference type="Pfam" id="PF00295">
    <property type="entry name" value="Glyco_hydro_28"/>
    <property type="match status" value="1"/>
</dbReference>
<name>A0A5D3BBN4_CUCMM</name>
<proteinExistence type="inferred from homology"/>
<protein>
    <submittedName>
        <fullName evidence="10">Exopolygalacturonase-like</fullName>
    </submittedName>
</protein>
<keyword evidence="6 8" id="KW-0326">Glycosidase</keyword>
<dbReference type="OrthoDB" id="187139at2759"/>
<evidence type="ECO:0000256" key="2">
    <source>
        <dbReference type="ARBA" id="ARBA00008834"/>
    </source>
</evidence>
<evidence type="ECO:0000256" key="3">
    <source>
        <dbReference type="ARBA" id="ARBA00022512"/>
    </source>
</evidence>
<evidence type="ECO:0000256" key="6">
    <source>
        <dbReference type="ARBA" id="ARBA00023295"/>
    </source>
</evidence>
<dbReference type="GO" id="GO:0004650">
    <property type="term" value="F:polygalacturonase activity"/>
    <property type="evidence" value="ECO:0007669"/>
    <property type="project" value="InterPro"/>
</dbReference>
<sequence>MGLIELLCIGQSSYAQTCASNGGGVVLVPAMGSFIQLQIDGDLLASPDKAFVFAYYWLGIFRVSNLAIHDQGRSVKCGTPRSQHCKDIRNIKSFNSKSWHFELNGRNNIVFDHVTVIAPPNNPITNGGIHISISSIGVTIQNWLIIATGDHDCISIGPGSHNINITNVHCSSGHGSALAVSKSIQKKQTSIRSK</sequence>
<evidence type="ECO:0000313" key="10">
    <source>
        <dbReference type="EMBL" id="TYJ96537.1"/>
    </source>
</evidence>
<dbReference type="EMBL" id="SSTE01001190">
    <property type="protein sequence ID" value="KAA0065798.1"/>
    <property type="molecule type" value="Genomic_DNA"/>
</dbReference>
<evidence type="ECO:0000313" key="9">
    <source>
        <dbReference type="EMBL" id="KAA0065798.1"/>
    </source>
</evidence>
<comment type="similarity">
    <text evidence="2 8">Belongs to the glycosyl hydrolase 28 family.</text>
</comment>
<dbReference type="Gene3D" id="2.160.20.10">
    <property type="entry name" value="Single-stranded right-handed beta-helix, Pectin lyase-like"/>
    <property type="match status" value="1"/>
</dbReference>
<dbReference type="GO" id="GO:0005975">
    <property type="term" value="P:carbohydrate metabolic process"/>
    <property type="evidence" value="ECO:0007669"/>
    <property type="project" value="InterPro"/>
</dbReference>
<evidence type="ECO:0000256" key="8">
    <source>
        <dbReference type="RuleBase" id="RU361169"/>
    </source>
</evidence>
<keyword evidence="3" id="KW-0134">Cell wall</keyword>
<dbReference type="SUPFAM" id="SSF51126">
    <property type="entry name" value="Pectin lyase-like"/>
    <property type="match status" value="1"/>
</dbReference>
<dbReference type="Proteomes" id="UP000321947">
    <property type="component" value="Unassembled WGS sequence"/>
</dbReference>
<evidence type="ECO:0000256" key="1">
    <source>
        <dbReference type="ARBA" id="ARBA00004191"/>
    </source>
</evidence>
<dbReference type="EMBL" id="SSTD01019467">
    <property type="protein sequence ID" value="TYJ96537.1"/>
    <property type="molecule type" value="Genomic_DNA"/>
</dbReference>
<dbReference type="AlphaFoldDB" id="A0A5D3BBN4"/>
<evidence type="ECO:0000256" key="5">
    <source>
        <dbReference type="ARBA" id="ARBA00022801"/>
    </source>
</evidence>
<accession>A0A5D3BBN4</accession>
<evidence type="ECO:0000313" key="12">
    <source>
        <dbReference type="Proteomes" id="UP000321947"/>
    </source>
</evidence>
<keyword evidence="4" id="KW-0964">Secreted</keyword>
<gene>
    <name evidence="10" type="ORF">E5676_scaffold546G001920</name>
    <name evidence="9" type="ORF">E6C27_scaffold37G00970</name>
</gene>
<keyword evidence="5 8" id="KW-0378">Hydrolase</keyword>
<evidence type="ECO:0000256" key="7">
    <source>
        <dbReference type="ARBA" id="ARBA00023316"/>
    </source>
</evidence>
<dbReference type="GO" id="GO:0071555">
    <property type="term" value="P:cell wall organization"/>
    <property type="evidence" value="ECO:0007669"/>
    <property type="project" value="UniProtKB-KW"/>
</dbReference>
<evidence type="ECO:0000313" key="11">
    <source>
        <dbReference type="Proteomes" id="UP000321393"/>
    </source>
</evidence>
<keyword evidence="7" id="KW-0961">Cell wall biogenesis/degradation</keyword>
<reference evidence="11 12" key="1">
    <citation type="submission" date="2019-08" db="EMBL/GenBank/DDBJ databases">
        <title>Draft genome sequences of two oriental melons (Cucumis melo L. var makuwa).</title>
        <authorList>
            <person name="Kwon S.-Y."/>
        </authorList>
    </citation>
    <scope>NUCLEOTIDE SEQUENCE [LARGE SCALE GENOMIC DNA]</scope>
    <source>
        <strain evidence="12">cv. Chang Bougi</strain>
        <strain evidence="11">cv. SW 3</strain>
        <tissue evidence="10">Leaf</tissue>
    </source>
</reference>
<evidence type="ECO:0000256" key="4">
    <source>
        <dbReference type="ARBA" id="ARBA00022525"/>
    </source>
</evidence>
<dbReference type="InterPro" id="IPR012334">
    <property type="entry name" value="Pectin_lyas_fold"/>
</dbReference>
<dbReference type="STRING" id="1194695.A0A5D3BBN4"/>
<comment type="caution">
    <text evidence="10">The sequence shown here is derived from an EMBL/GenBank/DDBJ whole genome shotgun (WGS) entry which is preliminary data.</text>
</comment>
<comment type="subcellular location">
    <subcellularLocation>
        <location evidence="1">Secreted</location>
        <location evidence="1">Cell wall</location>
    </subcellularLocation>
</comment>
<dbReference type="PANTHER" id="PTHR31375">
    <property type="match status" value="1"/>
</dbReference>
<dbReference type="Proteomes" id="UP000321393">
    <property type="component" value="Unassembled WGS sequence"/>
</dbReference>